<evidence type="ECO:0000313" key="3">
    <source>
        <dbReference type="Proteomes" id="UP000001449"/>
    </source>
</evidence>
<dbReference type="InterPro" id="IPR036038">
    <property type="entry name" value="Aminotransferase-like"/>
</dbReference>
<dbReference type="InterPro" id="IPR001544">
    <property type="entry name" value="Aminotrans_IV"/>
</dbReference>
<feature type="compositionally biased region" description="Low complexity" evidence="1">
    <location>
        <begin position="120"/>
        <end position="131"/>
    </location>
</feature>
<dbReference type="KEGG" id="tps:THAPSDRAFT_6568"/>
<dbReference type="OMA" id="CHLGNAK"/>
<sequence>MNGPCLDNNRYLVSRNGVILSWEQIHQRYGDINNAKINTNSHSITTDLQPLSSTNLLQLLPRGAYTTCRTVKGGQYIYQFDYHVKRLAKSSASILESVCGIGCDDGIIGIDRSSSKVMESSVVAPTSTTTSAEEHDKALSTSNHPKQHYRTPSMIEMNHLKITNEAWERSMALDCIRLTLDAFRARYLEDTEGDAKVQRVGVDSKNVEFRITLLATWEKKNNNNSSSSNATANQTDFESVLYCHVGLLPWSANQTLTSTGDNKKHITVLIHGHGRENAAAKDSKWVIDRQQLTEAPHNEAYSNANTTKTVTTAPTRYEEIILINNEGQLLEGTQTNFYVVKDSSTIITADEGVLAGSVRDSVLRVCKSHGIEVELRPPTLEDLKVASGVFITSTSRLVMPVHEVVLGDLLLMEKEAEGVTTAADGDAAALSSYCYLNCPTTESIRQWVLEDVETHSIPIN</sequence>
<evidence type="ECO:0000313" key="2">
    <source>
        <dbReference type="EMBL" id="EED91361.1"/>
    </source>
</evidence>
<dbReference type="Gene3D" id="3.20.10.10">
    <property type="entry name" value="D-amino Acid Aminotransferase, subunit A, domain 2"/>
    <property type="match status" value="1"/>
</dbReference>
<proteinExistence type="predicted"/>
<dbReference type="RefSeq" id="XP_002291254.1">
    <property type="nucleotide sequence ID" value="XM_002291218.1"/>
</dbReference>
<dbReference type="GeneID" id="7446551"/>
<protein>
    <submittedName>
        <fullName evidence="2">Uncharacterized protein</fullName>
    </submittedName>
</protein>
<dbReference type="eggNOG" id="ENOG502QREQ">
    <property type="taxonomic scope" value="Eukaryota"/>
</dbReference>
<reference evidence="2 3" key="1">
    <citation type="journal article" date="2004" name="Science">
        <title>The genome of the diatom Thalassiosira pseudonana: ecology, evolution, and metabolism.</title>
        <authorList>
            <person name="Armbrust E.V."/>
            <person name="Berges J.A."/>
            <person name="Bowler C."/>
            <person name="Green B.R."/>
            <person name="Martinez D."/>
            <person name="Putnam N.H."/>
            <person name="Zhou S."/>
            <person name="Allen A.E."/>
            <person name="Apt K.E."/>
            <person name="Bechner M."/>
            <person name="Brzezinski M.A."/>
            <person name="Chaal B.K."/>
            <person name="Chiovitti A."/>
            <person name="Davis A.K."/>
            <person name="Demarest M.S."/>
            <person name="Detter J.C."/>
            <person name="Glavina T."/>
            <person name="Goodstein D."/>
            <person name="Hadi M.Z."/>
            <person name="Hellsten U."/>
            <person name="Hildebrand M."/>
            <person name="Jenkins B.D."/>
            <person name="Jurka J."/>
            <person name="Kapitonov V.V."/>
            <person name="Kroger N."/>
            <person name="Lau W.W."/>
            <person name="Lane T.W."/>
            <person name="Larimer F.W."/>
            <person name="Lippmeier J.C."/>
            <person name="Lucas S."/>
            <person name="Medina M."/>
            <person name="Montsant A."/>
            <person name="Obornik M."/>
            <person name="Parker M.S."/>
            <person name="Palenik B."/>
            <person name="Pazour G.J."/>
            <person name="Richardson P.M."/>
            <person name="Rynearson T.A."/>
            <person name="Saito M.A."/>
            <person name="Schwartz D.C."/>
            <person name="Thamatrakoln K."/>
            <person name="Valentin K."/>
            <person name="Vardi A."/>
            <person name="Wilkerson F.P."/>
            <person name="Rokhsar D.S."/>
        </authorList>
    </citation>
    <scope>NUCLEOTIDE SEQUENCE [LARGE SCALE GENOMIC DNA]</scope>
    <source>
        <strain evidence="2 3">CCMP1335</strain>
    </source>
</reference>
<dbReference type="Proteomes" id="UP000001449">
    <property type="component" value="Chromosome 6"/>
</dbReference>
<dbReference type="InterPro" id="IPR043132">
    <property type="entry name" value="BCAT-like_C"/>
</dbReference>
<dbReference type="AlphaFoldDB" id="B8C4P5"/>
<evidence type="ECO:0000256" key="1">
    <source>
        <dbReference type="SAM" id="MobiDB-lite"/>
    </source>
</evidence>
<dbReference type="EMBL" id="CM000643">
    <property type="protein sequence ID" value="EED91361.1"/>
    <property type="molecule type" value="Genomic_DNA"/>
</dbReference>
<gene>
    <name evidence="2" type="ORF">THAPSDRAFT_6568</name>
</gene>
<reference evidence="2 3" key="2">
    <citation type="journal article" date="2008" name="Nature">
        <title>The Phaeodactylum genome reveals the evolutionary history of diatom genomes.</title>
        <authorList>
            <person name="Bowler C."/>
            <person name="Allen A.E."/>
            <person name="Badger J.H."/>
            <person name="Grimwood J."/>
            <person name="Jabbari K."/>
            <person name="Kuo A."/>
            <person name="Maheswari U."/>
            <person name="Martens C."/>
            <person name="Maumus F."/>
            <person name="Otillar R.P."/>
            <person name="Rayko E."/>
            <person name="Salamov A."/>
            <person name="Vandepoele K."/>
            <person name="Beszteri B."/>
            <person name="Gruber A."/>
            <person name="Heijde M."/>
            <person name="Katinka M."/>
            <person name="Mock T."/>
            <person name="Valentin K."/>
            <person name="Verret F."/>
            <person name="Berges J.A."/>
            <person name="Brownlee C."/>
            <person name="Cadoret J.P."/>
            <person name="Chiovitti A."/>
            <person name="Choi C.J."/>
            <person name="Coesel S."/>
            <person name="De Martino A."/>
            <person name="Detter J.C."/>
            <person name="Durkin C."/>
            <person name="Falciatore A."/>
            <person name="Fournet J."/>
            <person name="Haruta M."/>
            <person name="Huysman M.J."/>
            <person name="Jenkins B.D."/>
            <person name="Jiroutova K."/>
            <person name="Jorgensen R.E."/>
            <person name="Joubert Y."/>
            <person name="Kaplan A."/>
            <person name="Kroger N."/>
            <person name="Kroth P.G."/>
            <person name="La Roche J."/>
            <person name="Lindquist E."/>
            <person name="Lommer M."/>
            <person name="Martin-Jezequel V."/>
            <person name="Lopez P.J."/>
            <person name="Lucas S."/>
            <person name="Mangogna M."/>
            <person name="McGinnis K."/>
            <person name="Medlin L.K."/>
            <person name="Montsant A."/>
            <person name="Oudot-Le Secq M.P."/>
            <person name="Napoli C."/>
            <person name="Obornik M."/>
            <person name="Parker M.S."/>
            <person name="Petit J.L."/>
            <person name="Porcel B.M."/>
            <person name="Poulsen N."/>
            <person name="Robison M."/>
            <person name="Rychlewski L."/>
            <person name="Rynearson T.A."/>
            <person name="Schmutz J."/>
            <person name="Shapiro H."/>
            <person name="Siaut M."/>
            <person name="Stanley M."/>
            <person name="Sussman M.R."/>
            <person name="Taylor A.R."/>
            <person name="Vardi A."/>
            <person name="von Dassow P."/>
            <person name="Vyverman W."/>
            <person name="Willis A."/>
            <person name="Wyrwicz L.S."/>
            <person name="Rokhsar D.S."/>
            <person name="Weissenbach J."/>
            <person name="Armbrust E.V."/>
            <person name="Green B.R."/>
            <person name="Van de Peer Y."/>
            <person name="Grigoriev I.V."/>
        </authorList>
    </citation>
    <scope>NUCLEOTIDE SEQUENCE [LARGE SCALE GENOMIC DNA]</scope>
    <source>
        <strain evidence="2 3">CCMP1335</strain>
    </source>
</reference>
<dbReference type="PaxDb" id="35128-Thaps6568"/>
<dbReference type="PANTHER" id="PTHR47703:SF2">
    <property type="entry name" value="D-AMINOACID AMINOTRANSFERASE-LIKE PLP-DEPENDENT ENZYMES SUPERFAMILY PROTEIN"/>
    <property type="match status" value="1"/>
</dbReference>
<organism evidence="2 3">
    <name type="scientific">Thalassiosira pseudonana</name>
    <name type="common">Marine diatom</name>
    <name type="synonym">Cyclotella nana</name>
    <dbReference type="NCBI Taxonomy" id="35128"/>
    <lineage>
        <taxon>Eukaryota</taxon>
        <taxon>Sar</taxon>
        <taxon>Stramenopiles</taxon>
        <taxon>Ochrophyta</taxon>
        <taxon>Bacillariophyta</taxon>
        <taxon>Coscinodiscophyceae</taxon>
        <taxon>Thalassiosirophycidae</taxon>
        <taxon>Thalassiosirales</taxon>
        <taxon>Thalassiosiraceae</taxon>
        <taxon>Thalassiosira</taxon>
    </lineage>
</organism>
<name>B8C4P5_THAPS</name>
<dbReference type="PANTHER" id="PTHR47703">
    <property type="entry name" value="D-AMINOACID AMINOTRANSFERASE-LIKE PLP-DEPENDENT ENZYMES SUPERFAMILY PROTEIN"/>
    <property type="match status" value="1"/>
</dbReference>
<accession>B8C4P5</accession>
<dbReference type="SUPFAM" id="SSF56752">
    <property type="entry name" value="D-aminoacid aminotransferase-like PLP-dependent enzymes"/>
    <property type="match status" value="1"/>
</dbReference>
<dbReference type="GO" id="GO:0019752">
    <property type="term" value="P:carboxylic acid metabolic process"/>
    <property type="evidence" value="ECO:0000318"/>
    <property type="project" value="GO_Central"/>
</dbReference>
<keyword evidence="3" id="KW-1185">Reference proteome</keyword>
<dbReference type="InParanoid" id="B8C4P5"/>
<dbReference type="Pfam" id="PF01063">
    <property type="entry name" value="Aminotran_4"/>
    <property type="match status" value="1"/>
</dbReference>
<dbReference type="GO" id="GO:0003824">
    <property type="term" value="F:catalytic activity"/>
    <property type="evidence" value="ECO:0007669"/>
    <property type="project" value="InterPro"/>
</dbReference>
<feature type="region of interest" description="Disordered" evidence="1">
    <location>
        <begin position="119"/>
        <end position="149"/>
    </location>
</feature>
<dbReference type="HOGENOM" id="CLU_595173_0_0_1"/>